<dbReference type="OrthoDB" id="540004at2759"/>
<dbReference type="STRING" id="1088818.A0A2I0AMC4"/>
<dbReference type="GO" id="GO:0030732">
    <property type="term" value="F:methionine S-methyltransferase activity"/>
    <property type="evidence" value="ECO:0007669"/>
    <property type="project" value="UniProtKB-EC"/>
</dbReference>
<feature type="domain" description="Aminotransferase class I/classII large" evidence="1">
    <location>
        <begin position="18"/>
        <end position="372"/>
    </location>
</feature>
<organism evidence="2 3">
    <name type="scientific">Apostasia shenzhenica</name>
    <dbReference type="NCBI Taxonomy" id="1088818"/>
    <lineage>
        <taxon>Eukaryota</taxon>
        <taxon>Viridiplantae</taxon>
        <taxon>Streptophyta</taxon>
        <taxon>Embryophyta</taxon>
        <taxon>Tracheophyta</taxon>
        <taxon>Spermatophyta</taxon>
        <taxon>Magnoliopsida</taxon>
        <taxon>Liliopsida</taxon>
        <taxon>Asparagales</taxon>
        <taxon>Orchidaceae</taxon>
        <taxon>Apostasioideae</taxon>
        <taxon>Apostasia</taxon>
    </lineage>
</organism>
<dbReference type="PANTHER" id="PTHR47087:SF1">
    <property type="entry name" value="METHIONINE S-METHYLTRANSFERASE"/>
    <property type="match status" value="1"/>
</dbReference>
<evidence type="ECO:0000313" key="3">
    <source>
        <dbReference type="Proteomes" id="UP000236161"/>
    </source>
</evidence>
<dbReference type="Pfam" id="PF00155">
    <property type="entry name" value="Aminotran_1_2"/>
    <property type="match status" value="1"/>
</dbReference>
<sequence length="385" mass="42475">MDSPPIHMDVDRSFLPLPSAVKASIFESFARQNMAEHETDVRSGIQKLLMNSYGISIDNSSELILGNSSQALFIKLLLCCIQESGTFLFPSGTNGYYLSAAKFLKANLLIIPTQLETGFKLDPTALESFLSAVSNPWVYISGPTIMPTGLLYRNTEINEILSVCARFGTRVVIDTSFSGLEFITEDWDGWNLQTCLSKLPASSSFSLSLLGGLSFEMLTGGLEFGFLILNDPHLIETVYSFPSLNKPHSTVRYAIKRLLGLKEQKAQQLMDTIAEHKQILRSRSHLLAEMLSKCGWDVISSRGGVSMVAKPSAYLGKTVKISGFESKLDGSNIREAVLRTTGLCINSSSWTGIPDYCRFSFGLEATEFERSLECISHFANLVLQI</sequence>
<dbReference type="SUPFAM" id="SSF53383">
    <property type="entry name" value="PLP-dependent transferases"/>
    <property type="match status" value="1"/>
</dbReference>
<dbReference type="EMBL" id="KZ451970">
    <property type="protein sequence ID" value="PKA56635.1"/>
    <property type="molecule type" value="Genomic_DNA"/>
</dbReference>
<dbReference type="PANTHER" id="PTHR47087">
    <property type="entry name" value="METHIONINE S-METHYLTRANSFERASE"/>
    <property type="match status" value="1"/>
</dbReference>
<proteinExistence type="predicted"/>
<dbReference type="Gene3D" id="3.40.640.10">
    <property type="entry name" value="Type I PLP-dependent aspartate aminotransferase-like (Major domain)"/>
    <property type="match status" value="1"/>
</dbReference>
<accession>A0A2I0AMC4</accession>
<reference evidence="2 3" key="1">
    <citation type="journal article" date="2017" name="Nature">
        <title>The Apostasia genome and the evolution of orchids.</title>
        <authorList>
            <person name="Zhang G.Q."/>
            <person name="Liu K.W."/>
            <person name="Li Z."/>
            <person name="Lohaus R."/>
            <person name="Hsiao Y.Y."/>
            <person name="Niu S.C."/>
            <person name="Wang J.Y."/>
            <person name="Lin Y.C."/>
            <person name="Xu Q."/>
            <person name="Chen L.J."/>
            <person name="Yoshida K."/>
            <person name="Fujiwara S."/>
            <person name="Wang Z.W."/>
            <person name="Zhang Y.Q."/>
            <person name="Mitsuda N."/>
            <person name="Wang M."/>
            <person name="Liu G.H."/>
            <person name="Pecoraro L."/>
            <person name="Huang H.X."/>
            <person name="Xiao X.J."/>
            <person name="Lin M."/>
            <person name="Wu X.Y."/>
            <person name="Wu W.L."/>
            <person name="Chen Y.Y."/>
            <person name="Chang S.B."/>
            <person name="Sakamoto S."/>
            <person name="Ohme-Takagi M."/>
            <person name="Yagi M."/>
            <person name="Zeng S.J."/>
            <person name="Shen C.Y."/>
            <person name="Yeh C.M."/>
            <person name="Luo Y.B."/>
            <person name="Tsai W.C."/>
            <person name="Van de Peer Y."/>
            <person name="Liu Z.J."/>
        </authorList>
    </citation>
    <scope>NUCLEOTIDE SEQUENCE [LARGE SCALE GENOMIC DNA]</scope>
    <source>
        <strain evidence="3">cv. Shenzhen</strain>
        <tissue evidence="2">Stem</tissue>
    </source>
</reference>
<evidence type="ECO:0000313" key="2">
    <source>
        <dbReference type="EMBL" id="PKA56635.1"/>
    </source>
</evidence>
<dbReference type="InterPro" id="IPR015424">
    <property type="entry name" value="PyrdxlP-dep_Trfase"/>
</dbReference>
<keyword evidence="3" id="KW-1185">Reference proteome</keyword>
<evidence type="ECO:0000259" key="1">
    <source>
        <dbReference type="Pfam" id="PF00155"/>
    </source>
</evidence>
<gene>
    <name evidence="2" type="primary">MMT1</name>
    <name evidence="2" type="ORF">AXF42_Ash012765</name>
</gene>
<dbReference type="GO" id="GO:0030170">
    <property type="term" value="F:pyridoxal phosphate binding"/>
    <property type="evidence" value="ECO:0007669"/>
    <property type="project" value="InterPro"/>
</dbReference>
<dbReference type="Gene3D" id="3.90.1150.10">
    <property type="entry name" value="Aspartate Aminotransferase, domain 1"/>
    <property type="match status" value="1"/>
</dbReference>
<name>A0A2I0AMC4_9ASPA</name>
<dbReference type="InterPro" id="IPR015421">
    <property type="entry name" value="PyrdxlP-dep_Trfase_major"/>
</dbReference>
<dbReference type="GO" id="GO:0032259">
    <property type="term" value="P:methylation"/>
    <property type="evidence" value="ECO:0007669"/>
    <property type="project" value="UniProtKB-KW"/>
</dbReference>
<dbReference type="EC" id="2.1.1.12" evidence="2"/>
<dbReference type="AlphaFoldDB" id="A0A2I0AMC4"/>
<dbReference type="Proteomes" id="UP000236161">
    <property type="component" value="Unassembled WGS sequence"/>
</dbReference>
<dbReference type="InterPro" id="IPR015422">
    <property type="entry name" value="PyrdxlP-dep_Trfase_small"/>
</dbReference>
<protein>
    <submittedName>
        <fullName evidence="2">Methionine S-methyltransferase</fullName>
        <ecNumber evidence="2">2.1.1.12</ecNumber>
    </submittedName>
</protein>
<dbReference type="InterPro" id="IPR004839">
    <property type="entry name" value="Aminotransferase_I/II_large"/>
</dbReference>
<keyword evidence="2" id="KW-0808">Transferase</keyword>
<keyword evidence="2" id="KW-0489">Methyltransferase</keyword>